<organism evidence="3 4">
    <name type="scientific">Roseomonas nitratireducens</name>
    <dbReference type="NCBI Taxonomy" id="2820810"/>
    <lineage>
        <taxon>Bacteria</taxon>
        <taxon>Pseudomonadati</taxon>
        <taxon>Pseudomonadota</taxon>
        <taxon>Alphaproteobacteria</taxon>
        <taxon>Acetobacterales</taxon>
        <taxon>Roseomonadaceae</taxon>
        <taxon>Roseomonas</taxon>
    </lineage>
</organism>
<accession>A0ABS4AQZ2</accession>
<dbReference type="PANTHER" id="PTHR31331:SF1">
    <property type="entry name" value="CYSTEINE RICH SECRETORY PROTEIN LCCL DOMAIN CONTAINING 2"/>
    <property type="match status" value="1"/>
</dbReference>
<dbReference type="PROSITE" id="PS50820">
    <property type="entry name" value="LCCL"/>
    <property type="match status" value="3"/>
</dbReference>
<keyword evidence="4" id="KW-1185">Reference proteome</keyword>
<protein>
    <recommendedName>
        <fullName evidence="2">LCCL domain-containing protein</fullName>
    </recommendedName>
</protein>
<dbReference type="SMART" id="SM00603">
    <property type="entry name" value="LCCL"/>
    <property type="match status" value="3"/>
</dbReference>
<dbReference type="InterPro" id="IPR036609">
    <property type="entry name" value="LCCL_sf"/>
</dbReference>
<proteinExistence type="predicted"/>
<keyword evidence="1" id="KW-0732">Signal</keyword>
<dbReference type="Gene3D" id="2.170.130.20">
    <property type="entry name" value="LCCL-like domain"/>
    <property type="match status" value="3"/>
</dbReference>
<feature type="signal peptide" evidence="1">
    <location>
        <begin position="1"/>
        <end position="19"/>
    </location>
</feature>
<dbReference type="EMBL" id="JAGIYZ010000005">
    <property type="protein sequence ID" value="MBP0463778.1"/>
    <property type="molecule type" value="Genomic_DNA"/>
</dbReference>
<evidence type="ECO:0000313" key="3">
    <source>
        <dbReference type="EMBL" id="MBP0463778.1"/>
    </source>
</evidence>
<evidence type="ECO:0000256" key="1">
    <source>
        <dbReference type="SAM" id="SignalP"/>
    </source>
</evidence>
<gene>
    <name evidence="3" type="ORF">J5Y09_07640</name>
</gene>
<feature type="chain" id="PRO_5046936845" description="LCCL domain-containing protein" evidence="1">
    <location>
        <begin position="20"/>
        <end position="313"/>
    </location>
</feature>
<dbReference type="SUPFAM" id="SSF69848">
    <property type="entry name" value="LCCL domain"/>
    <property type="match status" value="3"/>
</dbReference>
<dbReference type="Proteomes" id="UP000680815">
    <property type="component" value="Unassembled WGS sequence"/>
</dbReference>
<reference evidence="3 4" key="1">
    <citation type="submission" date="2021-03" db="EMBL/GenBank/DDBJ databases">
        <authorList>
            <person name="So Y."/>
        </authorList>
    </citation>
    <scope>NUCLEOTIDE SEQUENCE [LARGE SCALE GENOMIC DNA]</scope>
    <source>
        <strain evidence="3 4">PWR1</strain>
    </source>
</reference>
<dbReference type="InterPro" id="IPR051957">
    <property type="entry name" value="CRISP-LCCL_domain"/>
</dbReference>
<dbReference type="PANTHER" id="PTHR31331">
    <property type="entry name" value="LCCL DOMAIN PROTEIN (AFU_ORTHOLOGUE AFUA_5G08630)"/>
    <property type="match status" value="1"/>
</dbReference>
<dbReference type="InterPro" id="IPR004043">
    <property type="entry name" value="LCCL"/>
</dbReference>
<feature type="domain" description="LCCL" evidence="2">
    <location>
        <begin position="47"/>
        <end position="108"/>
    </location>
</feature>
<comment type="caution">
    <text evidence="3">The sequence shown here is derived from an EMBL/GenBank/DDBJ whole genome shotgun (WGS) entry which is preliminary data.</text>
</comment>
<dbReference type="RefSeq" id="WP_209351156.1">
    <property type="nucleotide sequence ID" value="NZ_JAGIYZ010000005.1"/>
</dbReference>
<dbReference type="Pfam" id="PF03815">
    <property type="entry name" value="LCCL"/>
    <property type="match status" value="3"/>
</dbReference>
<evidence type="ECO:0000259" key="2">
    <source>
        <dbReference type="PROSITE" id="PS50820"/>
    </source>
</evidence>
<name>A0ABS4AQZ2_9PROT</name>
<sequence>MRFFILPGLLLLLAAPAMAQAPCPADFQAHSAPLVCSCSTEAAVSGKVWGTGDYTTDSRVCRAAVHAGAIPVSGGLVMVSPAEGRPTYTGTTQNGVTTTNYGPWPASFNVDAIQSCPETFENEPAPMTCSCTAEAGRTGTVWGTGTYTTDSRICRAAIHAGAITSTGGVVLVTPAPGQQAYRGSAANGVTTTNYGPWGGSFTVAPAIGDAPAPRAPAAAALPACPADFEGRTEDLACRCSAAQIATGTVYGTGIFTADSAICRAARQSGVIGPEGGPVSIVALAGQDEYFPSTANGITTLRFGPYGASFSFRR</sequence>
<feature type="domain" description="LCCL" evidence="2">
    <location>
        <begin position="141"/>
        <end position="201"/>
    </location>
</feature>
<evidence type="ECO:0000313" key="4">
    <source>
        <dbReference type="Proteomes" id="UP000680815"/>
    </source>
</evidence>
<feature type="domain" description="LCCL" evidence="2">
    <location>
        <begin position="249"/>
        <end position="309"/>
    </location>
</feature>